<comment type="caution">
    <text evidence="2">The sequence shown here is derived from an EMBL/GenBank/DDBJ whole genome shotgun (WGS) entry which is preliminary data.</text>
</comment>
<keyword evidence="3" id="KW-1185">Reference proteome</keyword>
<proteinExistence type="predicted"/>
<dbReference type="EMBL" id="SWJQ01000397">
    <property type="protein sequence ID" value="TRZ14936.1"/>
    <property type="molecule type" value="Genomic_DNA"/>
</dbReference>
<dbReference type="Proteomes" id="UP000796761">
    <property type="component" value="Unassembled WGS sequence"/>
</dbReference>
<dbReference type="AlphaFoldDB" id="A0A8K1GBE2"/>
<feature type="compositionally biased region" description="Basic and acidic residues" evidence="1">
    <location>
        <begin position="43"/>
        <end position="67"/>
    </location>
</feature>
<protein>
    <submittedName>
        <fullName evidence="2">Uncharacterized protein</fullName>
    </submittedName>
</protein>
<evidence type="ECO:0000313" key="3">
    <source>
        <dbReference type="Proteomes" id="UP000796761"/>
    </source>
</evidence>
<gene>
    <name evidence="2" type="ORF">HGM15179_012177</name>
</gene>
<evidence type="ECO:0000256" key="1">
    <source>
        <dbReference type="SAM" id="MobiDB-lite"/>
    </source>
</evidence>
<evidence type="ECO:0000313" key="2">
    <source>
        <dbReference type="EMBL" id="TRZ14936.1"/>
    </source>
</evidence>
<feature type="region of interest" description="Disordered" evidence="1">
    <location>
        <begin position="1"/>
        <end position="74"/>
    </location>
</feature>
<reference evidence="2" key="1">
    <citation type="submission" date="2019-04" db="EMBL/GenBank/DDBJ databases">
        <title>Genome assembly of Zosterops borbonicus 15179.</title>
        <authorList>
            <person name="Leroy T."/>
            <person name="Anselmetti Y."/>
            <person name="Tilak M.-K."/>
            <person name="Nabholz B."/>
        </authorList>
    </citation>
    <scope>NUCLEOTIDE SEQUENCE</scope>
    <source>
        <strain evidence="2">HGM_15179</strain>
        <tissue evidence="2">Muscle</tissue>
    </source>
</reference>
<accession>A0A8K1GBE2</accession>
<sequence length="74" mass="7998">MTLSPDKTDNFPPQDAKPSEKIYAPEPEGTLTTDSSVPGGGGRRHDNGDGLRRRADTECPIGEKDNTYKTNGHV</sequence>
<name>A0A8K1GBE2_9PASS</name>
<organism evidence="2 3">
    <name type="scientific">Zosterops borbonicus</name>
    <dbReference type="NCBI Taxonomy" id="364589"/>
    <lineage>
        <taxon>Eukaryota</taxon>
        <taxon>Metazoa</taxon>
        <taxon>Chordata</taxon>
        <taxon>Craniata</taxon>
        <taxon>Vertebrata</taxon>
        <taxon>Euteleostomi</taxon>
        <taxon>Archelosauria</taxon>
        <taxon>Archosauria</taxon>
        <taxon>Dinosauria</taxon>
        <taxon>Saurischia</taxon>
        <taxon>Theropoda</taxon>
        <taxon>Coelurosauria</taxon>
        <taxon>Aves</taxon>
        <taxon>Neognathae</taxon>
        <taxon>Neoaves</taxon>
        <taxon>Telluraves</taxon>
        <taxon>Australaves</taxon>
        <taxon>Passeriformes</taxon>
        <taxon>Sylvioidea</taxon>
        <taxon>Zosteropidae</taxon>
        <taxon>Zosterops</taxon>
    </lineage>
</organism>